<dbReference type="EMBL" id="MN741017">
    <property type="protein sequence ID" value="QHU22710.1"/>
    <property type="molecule type" value="Genomic_DNA"/>
</dbReference>
<accession>A0A6C0L1C4</accession>
<dbReference type="AlphaFoldDB" id="A0A6C0L1C4"/>
<name>A0A6C0L1C4_9ZZZZ</name>
<protein>
    <submittedName>
        <fullName evidence="1">Uncharacterized protein</fullName>
    </submittedName>
</protein>
<reference evidence="1" key="1">
    <citation type="journal article" date="2020" name="Nature">
        <title>Giant virus diversity and host interactions through global metagenomics.</title>
        <authorList>
            <person name="Schulz F."/>
            <person name="Roux S."/>
            <person name="Paez-Espino D."/>
            <person name="Jungbluth S."/>
            <person name="Walsh D.A."/>
            <person name="Denef V.J."/>
            <person name="McMahon K.D."/>
            <person name="Konstantinidis K.T."/>
            <person name="Eloe-Fadrosh E.A."/>
            <person name="Kyrpides N.C."/>
            <person name="Woyke T."/>
        </authorList>
    </citation>
    <scope>NUCLEOTIDE SEQUENCE</scope>
    <source>
        <strain evidence="1">GVMAG-S-ERX555907-63</strain>
    </source>
</reference>
<sequence length="136" mass="15752">MKTNFKCIVKLSITNGWGSDVLKQIREVNIPTIIQEELEGEGTVNEQEVEWDEGIFSHDLYLTYNIELNGYRLIKKKRNKIVAKLLRYSGLQNSIIKNNISENIKKGFLEKLEGNSLLSNWVKGRVVKFEYCKISN</sequence>
<organism evidence="1">
    <name type="scientific">viral metagenome</name>
    <dbReference type="NCBI Taxonomy" id="1070528"/>
    <lineage>
        <taxon>unclassified sequences</taxon>
        <taxon>metagenomes</taxon>
        <taxon>organismal metagenomes</taxon>
    </lineage>
</organism>
<proteinExistence type="predicted"/>
<evidence type="ECO:0000313" key="1">
    <source>
        <dbReference type="EMBL" id="QHU22710.1"/>
    </source>
</evidence>